<sequence length="48" mass="5349">MHNLANQIATLIQQMQVAPPLQEGIMLFVTKSPPEMSGLSDNIHIDIY</sequence>
<proteinExistence type="predicted"/>
<protein>
    <submittedName>
        <fullName evidence="1">2353_t:CDS:1</fullName>
    </submittedName>
</protein>
<dbReference type="EMBL" id="CAJVQB010001677">
    <property type="protein sequence ID" value="CAG8545707.1"/>
    <property type="molecule type" value="Genomic_DNA"/>
</dbReference>
<comment type="caution">
    <text evidence="1">The sequence shown here is derived from an EMBL/GenBank/DDBJ whole genome shotgun (WGS) entry which is preliminary data.</text>
</comment>
<gene>
    <name evidence="1" type="ORF">GMARGA_LOCUS4306</name>
</gene>
<reference evidence="1 2" key="1">
    <citation type="submission" date="2021-06" db="EMBL/GenBank/DDBJ databases">
        <authorList>
            <person name="Kallberg Y."/>
            <person name="Tangrot J."/>
            <person name="Rosling A."/>
        </authorList>
    </citation>
    <scope>NUCLEOTIDE SEQUENCE [LARGE SCALE GENOMIC DNA]</scope>
    <source>
        <strain evidence="1 2">120-4 pot B 10/14</strain>
    </source>
</reference>
<evidence type="ECO:0000313" key="2">
    <source>
        <dbReference type="Proteomes" id="UP000789901"/>
    </source>
</evidence>
<name>A0ABN7UAR4_GIGMA</name>
<dbReference type="Proteomes" id="UP000789901">
    <property type="component" value="Unassembled WGS sequence"/>
</dbReference>
<evidence type="ECO:0000313" key="1">
    <source>
        <dbReference type="EMBL" id="CAG8545707.1"/>
    </source>
</evidence>
<keyword evidence="2" id="KW-1185">Reference proteome</keyword>
<accession>A0ABN7UAR4</accession>
<organism evidence="1 2">
    <name type="scientific">Gigaspora margarita</name>
    <dbReference type="NCBI Taxonomy" id="4874"/>
    <lineage>
        <taxon>Eukaryota</taxon>
        <taxon>Fungi</taxon>
        <taxon>Fungi incertae sedis</taxon>
        <taxon>Mucoromycota</taxon>
        <taxon>Glomeromycotina</taxon>
        <taxon>Glomeromycetes</taxon>
        <taxon>Diversisporales</taxon>
        <taxon>Gigasporaceae</taxon>
        <taxon>Gigaspora</taxon>
    </lineage>
</organism>